<keyword evidence="3" id="KW-1185">Reference proteome</keyword>
<proteinExistence type="predicted"/>
<comment type="caution">
    <text evidence="2">The sequence shown here is derived from an EMBL/GenBank/DDBJ whole genome shotgun (WGS) entry which is preliminary data.</text>
</comment>
<dbReference type="AlphaFoldDB" id="A0A4Y9YLW8"/>
<accession>A0A4Y9YLW8</accession>
<gene>
    <name evidence="2" type="ORF">EVG20_g6862</name>
</gene>
<organism evidence="2 3">
    <name type="scientific">Dentipellis fragilis</name>
    <dbReference type="NCBI Taxonomy" id="205917"/>
    <lineage>
        <taxon>Eukaryota</taxon>
        <taxon>Fungi</taxon>
        <taxon>Dikarya</taxon>
        <taxon>Basidiomycota</taxon>
        <taxon>Agaricomycotina</taxon>
        <taxon>Agaricomycetes</taxon>
        <taxon>Russulales</taxon>
        <taxon>Hericiaceae</taxon>
        <taxon>Dentipellis</taxon>
    </lineage>
</organism>
<evidence type="ECO:0000313" key="3">
    <source>
        <dbReference type="Proteomes" id="UP000298327"/>
    </source>
</evidence>
<feature type="region of interest" description="Disordered" evidence="1">
    <location>
        <begin position="48"/>
        <end position="71"/>
    </location>
</feature>
<reference evidence="2 3" key="1">
    <citation type="submission" date="2019-02" db="EMBL/GenBank/DDBJ databases">
        <title>Genome sequencing of the rare red list fungi Dentipellis fragilis.</title>
        <authorList>
            <person name="Buettner E."/>
            <person name="Kellner H."/>
        </authorList>
    </citation>
    <scope>NUCLEOTIDE SEQUENCE [LARGE SCALE GENOMIC DNA]</scope>
    <source>
        <strain evidence="2 3">DSM 105465</strain>
    </source>
</reference>
<evidence type="ECO:0000313" key="2">
    <source>
        <dbReference type="EMBL" id="TFY61969.1"/>
    </source>
</evidence>
<feature type="region of interest" description="Disordered" evidence="1">
    <location>
        <begin position="225"/>
        <end position="274"/>
    </location>
</feature>
<dbReference type="EMBL" id="SEOQ01000484">
    <property type="protein sequence ID" value="TFY61969.1"/>
    <property type="molecule type" value="Genomic_DNA"/>
</dbReference>
<protein>
    <submittedName>
        <fullName evidence="2">Uncharacterized protein</fullName>
    </submittedName>
</protein>
<dbReference type="Proteomes" id="UP000298327">
    <property type="component" value="Unassembled WGS sequence"/>
</dbReference>
<evidence type="ECO:0000256" key="1">
    <source>
        <dbReference type="SAM" id="MobiDB-lite"/>
    </source>
</evidence>
<name>A0A4Y9YLW8_9AGAM</name>
<feature type="compositionally biased region" description="Basic residues" evidence="1">
    <location>
        <begin position="265"/>
        <end position="274"/>
    </location>
</feature>
<sequence>MFNVHFDHPYDVDNNDATRTISAQRQPRDEPFERVYPQAHVMSVITLDPSIGAPSGPRPRPLPQLPSSKPSQTIISLPLQHTNSRALVRAARQRQLEEEQAREDAAALHMTDQEERDILHKCFASVKTEFADLDGLSWSVIPPGLGLTCGSGTSSCCPSLSSEDSFVSCKSCCSESAPELETTSSTDSTLTITEKNAYARCETIRPARSRPRRSPIQTYLACSPKATMSPGKRRRAEIDRDWGKATIRRRASSGHDDSGDSQRTIRLRARKSLD</sequence>
<dbReference type="OrthoDB" id="3269775at2759"/>